<sequence length="40" mass="4599">MLTIIIHKNNDLTRMPLLQPITPVSRETKNASKKYMESSV</sequence>
<evidence type="ECO:0000313" key="1">
    <source>
        <dbReference type="EMBL" id="TWL27665.1"/>
    </source>
</evidence>
<organism evidence="1 2">
    <name type="scientific">Bacillus licheniformis</name>
    <dbReference type="NCBI Taxonomy" id="1402"/>
    <lineage>
        <taxon>Bacteria</taxon>
        <taxon>Bacillati</taxon>
        <taxon>Bacillota</taxon>
        <taxon>Bacilli</taxon>
        <taxon>Bacillales</taxon>
        <taxon>Bacillaceae</taxon>
        <taxon>Bacillus</taxon>
    </lineage>
</organism>
<gene>
    <name evidence="1" type="ORF">CHCC16736_2986</name>
</gene>
<dbReference type="Proteomes" id="UP000435910">
    <property type="component" value="Unassembled WGS sequence"/>
</dbReference>
<evidence type="ECO:0000313" key="2">
    <source>
        <dbReference type="Proteomes" id="UP000435910"/>
    </source>
</evidence>
<comment type="caution">
    <text evidence="1">The sequence shown here is derived from an EMBL/GenBank/DDBJ whole genome shotgun (WGS) entry which is preliminary data.</text>
</comment>
<dbReference type="EMBL" id="NILC01000023">
    <property type="protein sequence ID" value="TWL27665.1"/>
    <property type="molecule type" value="Genomic_DNA"/>
</dbReference>
<proteinExistence type="predicted"/>
<protein>
    <submittedName>
        <fullName evidence="1">Uncharacterized protein</fullName>
    </submittedName>
</protein>
<reference evidence="1 2" key="1">
    <citation type="submission" date="2019-06" db="EMBL/GenBank/DDBJ databases">
        <title>Genome sequence analysis of &gt;100 Bacillus licheniformis strains suggests intrinsic resistance to this species.</title>
        <authorList>
            <person name="Wels M."/>
            <person name="Siezen R.J."/>
            <person name="Johansen E."/>
            <person name="Stuer-Lauridsen B."/>
            <person name="Bjerre K."/>
            <person name="Nielsen B.K.K."/>
        </authorList>
    </citation>
    <scope>NUCLEOTIDE SEQUENCE [LARGE SCALE GENOMIC DNA]</scope>
    <source>
        <strain evidence="1 2">BAC-16736</strain>
    </source>
</reference>
<accession>A0A8B5YCC4</accession>
<dbReference type="AlphaFoldDB" id="A0A8B5YCC4"/>
<name>A0A8B5YCC4_BACLI</name>